<dbReference type="STRING" id="561176.SAMN04488561_0338"/>
<keyword evidence="1" id="KW-1133">Transmembrane helix</keyword>
<feature type="transmembrane region" description="Helical" evidence="1">
    <location>
        <begin position="65"/>
        <end position="84"/>
    </location>
</feature>
<evidence type="ECO:0000256" key="1">
    <source>
        <dbReference type="SAM" id="Phobius"/>
    </source>
</evidence>
<evidence type="ECO:0000313" key="2">
    <source>
        <dbReference type="EMBL" id="SED75469.1"/>
    </source>
</evidence>
<proteinExistence type="predicted"/>
<feature type="transmembrane region" description="Helical" evidence="1">
    <location>
        <begin position="105"/>
        <end position="129"/>
    </location>
</feature>
<organism evidence="2 3">
    <name type="scientific">Jiangella alba</name>
    <dbReference type="NCBI Taxonomy" id="561176"/>
    <lineage>
        <taxon>Bacteria</taxon>
        <taxon>Bacillati</taxon>
        <taxon>Actinomycetota</taxon>
        <taxon>Actinomycetes</taxon>
        <taxon>Jiangellales</taxon>
        <taxon>Jiangellaceae</taxon>
        <taxon>Jiangella</taxon>
    </lineage>
</organism>
<dbReference type="RefSeq" id="WP_069113860.1">
    <property type="nucleotide sequence ID" value="NZ_FNUC01000002.1"/>
</dbReference>
<dbReference type="OrthoDB" id="3294220at2"/>
<evidence type="ECO:0008006" key="4">
    <source>
        <dbReference type="Google" id="ProtNLM"/>
    </source>
</evidence>
<dbReference type="AlphaFoldDB" id="A0A1H5D9G2"/>
<keyword evidence="1" id="KW-0812">Transmembrane</keyword>
<dbReference type="EMBL" id="FNUC01000002">
    <property type="protein sequence ID" value="SED75469.1"/>
    <property type="molecule type" value="Genomic_DNA"/>
</dbReference>
<gene>
    <name evidence="2" type="ORF">SAMN04488561_0338</name>
</gene>
<feature type="transmembrane region" description="Helical" evidence="1">
    <location>
        <begin position="35"/>
        <end position="53"/>
    </location>
</feature>
<feature type="transmembrane region" description="Helical" evidence="1">
    <location>
        <begin position="149"/>
        <end position="170"/>
    </location>
</feature>
<feature type="transmembrane region" description="Helical" evidence="1">
    <location>
        <begin position="177"/>
        <end position="203"/>
    </location>
</feature>
<name>A0A1H5D9G2_9ACTN</name>
<keyword evidence="3" id="KW-1185">Reference proteome</keyword>
<protein>
    <recommendedName>
        <fullName evidence="4">ABC-2 type transport system permease protein</fullName>
    </recommendedName>
</protein>
<sequence length="253" mass="25194">MTALDAAARTVPVTRLLADAVAAEWRKALTLPATLIALAVAVAGPLALAALNASQDATDSAAEAALAASPLLTIGAIVLGVVTAGSEYSAGRPVAVTFAVMPRRAVVLAAKSAVVTGLVLAASAVAMPGAFVAARAAGGGPGETEPGRWLGVAVYAVLIALIALGITTLTRSTVVPLIVLVANGTVVSLAFLLYQVTPLALYLPDLAGMRMLAGDDRIAIDDALAPLPGGLVMAAWTVALLAVAAAVQHRRDA</sequence>
<accession>A0A1H5D9G2</accession>
<feature type="transmembrane region" description="Helical" evidence="1">
    <location>
        <begin position="223"/>
        <end position="247"/>
    </location>
</feature>
<evidence type="ECO:0000313" key="3">
    <source>
        <dbReference type="Proteomes" id="UP000181980"/>
    </source>
</evidence>
<keyword evidence="1" id="KW-0472">Membrane</keyword>
<dbReference type="Proteomes" id="UP000181980">
    <property type="component" value="Unassembled WGS sequence"/>
</dbReference>
<reference evidence="3" key="1">
    <citation type="submission" date="2016-10" db="EMBL/GenBank/DDBJ databases">
        <authorList>
            <person name="Varghese N."/>
            <person name="Submissions S."/>
        </authorList>
    </citation>
    <scope>NUCLEOTIDE SEQUENCE [LARGE SCALE GENOMIC DNA]</scope>
    <source>
        <strain evidence="3">DSM 45237</strain>
    </source>
</reference>